<evidence type="ECO:0000313" key="3">
    <source>
        <dbReference type="EMBL" id="CAI9277016.1"/>
    </source>
</evidence>
<keyword evidence="4" id="KW-1185">Reference proteome</keyword>
<dbReference type="CDD" id="cd00590">
    <property type="entry name" value="RRM_SF"/>
    <property type="match status" value="1"/>
</dbReference>
<name>A0AA36DZ99_LACSI</name>
<dbReference type="Proteomes" id="UP001177003">
    <property type="component" value="Chromosome 3"/>
</dbReference>
<keyword evidence="1" id="KW-0694">RNA-binding</keyword>
<gene>
    <name evidence="3" type="ORF">LSALG_LOCUS16967</name>
</gene>
<sequence>MVGTVENTLFEDGDGANTFCAFNPTQAEETYSMVTANRFWSQIFGGRPRDAWTKVCWRQKQPNRIDYSRRWEGDDVSTMFVTNIPGGSSKEEIERMFQNHGDVRDIYMVTKKDSSHRNFAFVRFRDIADES</sequence>
<dbReference type="GO" id="GO:0003723">
    <property type="term" value="F:RNA binding"/>
    <property type="evidence" value="ECO:0007669"/>
    <property type="project" value="UniProtKB-UniRule"/>
</dbReference>
<accession>A0AA36DZ99</accession>
<evidence type="ECO:0000259" key="2">
    <source>
        <dbReference type="PROSITE" id="PS50102"/>
    </source>
</evidence>
<dbReference type="Pfam" id="PF00076">
    <property type="entry name" value="RRM_1"/>
    <property type="match status" value="1"/>
</dbReference>
<protein>
    <recommendedName>
        <fullName evidence="2">RRM domain-containing protein</fullName>
    </recommendedName>
</protein>
<dbReference type="InterPro" id="IPR036854">
    <property type="entry name" value="Photo_II_D1/D2_sf"/>
</dbReference>
<dbReference type="SUPFAM" id="SSF81483">
    <property type="entry name" value="Bacterial photosystem II reaction centre, L and M subunits"/>
    <property type="match status" value="1"/>
</dbReference>
<organism evidence="3 4">
    <name type="scientific">Lactuca saligna</name>
    <name type="common">Willowleaf lettuce</name>
    <dbReference type="NCBI Taxonomy" id="75948"/>
    <lineage>
        <taxon>Eukaryota</taxon>
        <taxon>Viridiplantae</taxon>
        <taxon>Streptophyta</taxon>
        <taxon>Embryophyta</taxon>
        <taxon>Tracheophyta</taxon>
        <taxon>Spermatophyta</taxon>
        <taxon>Magnoliopsida</taxon>
        <taxon>eudicotyledons</taxon>
        <taxon>Gunneridae</taxon>
        <taxon>Pentapetalae</taxon>
        <taxon>asterids</taxon>
        <taxon>campanulids</taxon>
        <taxon>Asterales</taxon>
        <taxon>Asteraceae</taxon>
        <taxon>Cichorioideae</taxon>
        <taxon>Cichorieae</taxon>
        <taxon>Lactucinae</taxon>
        <taxon>Lactuca</taxon>
    </lineage>
</organism>
<reference evidence="3" key="1">
    <citation type="submission" date="2023-04" db="EMBL/GenBank/DDBJ databases">
        <authorList>
            <person name="Vijverberg K."/>
            <person name="Xiong W."/>
            <person name="Schranz E."/>
        </authorList>
    </citation>
    <scope>NUCLEOTIDE SEQUENCE</scope>
</reference>
<evidence type="ECO:0000256" key="1">
    <source>
        <dbReference type="PROSITE-ProRule" id="PRU00176"/>
    </source>
</evidence>
<dbReference type="InterPro" id="IPR035979">
    <property type="entry name" value="RBD_domain_sf"/>
</dbReference>
<feature type="domain" description="RRM" evidence="2">
    <location>
        <begin position="77"/>
        <end position="131"/>
    </location>
</feature>
<dbReference type="EMBL" id="OX465079">
    <property type="protein sequence ID" value="CAI9277016.1"/>
    <property type="molecule type" value="Genomic_DNA"/>
</dbReference>
<dbReference type="AlphaFoldDB" id="A0AA36DZ99"/>
<dbReference type="PANTHER" id="PTHR33149:SF12">
    <property type="entry name" value="PHOTOSYSTEM II D2 PROTEIN"/>
    <property type="match status" value="1"/>
</dbReference>
<dbReference type="GO" id="GO:0009523">
    <property type="term" value="C:photosystem II"/>
    <property type="evidence" value="ECO:0007669"/>
    <property type="project" value="TreeGrafter"/>
</dbReference>
<dbReference type="GO" id="GO:0009772">
    <property type="term" value="P:photosynthetic electron transport in photosystem II"/>
    <property type="evidence" value="ECO:0007669"/>
    <property type="project" value="InterPro"/>
</dbReference>
<proteinExistence type="predicted"/>
<dbReference type="SUPFAM" id="SSF54928">
    <property type="entry name" value="RNA-binding domain, RBD"/>
    <property type="match status" value="1"/>
</dbReference>
<dbReference type="PROSITE" id="PS50102">
    <property type="entry name" value="RRM"/>
    <property type="match status" value="1"/>
</dbReference>
<dbReference type="Gene3D" id="3.30.70.330">
    <property type="match status" value="1"/>
</dbReference>
<dbReference type="GO" id="GO:0009535">
    <property type="term" value="C:chloroplast thylakoid membrane"/>
    <property type="evidence" value="ECO:0007669"/>
    <property type="project" value="TreeGrafter"/>
</dbReference>
<evidence type="ECO:0000313" key="4">
    <source>
        <dbReference type="Proteomes" id="UP001177003"/>
    </source>
</evidence>
<dbReference type="PANTHER" id="PTHR33149">
    <property type="entry name" value="PHOTOSYSTEM II PROTEIN D1"/>
    <property type="match status" value="1"/>
</dbReference>
<dbReference type="InterPro" id="IPR000504">
    <property type="entry name" value="RRM_dom"/>
</dbReference>
<dbReference type="InterPro" id="IPR012677">
    <property type="entry name" value="Nucleotide-bd_a/b_plait_sf"/>
</dbReference>
<dbReference type="InterPro" id="IPR055266">
    <property type="entry name" value="D1/D2"/>
</dbReference>